<feature type="compositionally biased region" description="Basic and acidic residues" evidence="1">
    <location>
        <begin position="58"/>
        <end position="70"/>
    </location>
</feature>
<reference evidence="2 5" key="2">
    <citation type="submission" date="2017-09" db="EMBL/GenBank/DDBJ databases">
        <title>Extensive intraspecific genome diversity in a model arbuscular mycorrhizal fungus.</title>
        <authorList>
            <person name="Chen E.C."/>
            <person name="Morin E."/>
            <person name="Beaudet D."/>
            <person name="Noel J."/>
            <person name="Ndikumana S."/>
            <person name="Charron P."/>
            <person name="St-Onge C."/>
            <person name="Giorgi J."/>
            <person name="Grigoriev I.V."/>
            <person name="Roux C."/>
            <person name="Martin F.M."/>
            <person name="Corradi N."/>
        </authorList>
    </citation>
    <scope>NUCLEOTIDE SEQUENCE [LARGE SCALE GENOMIC DNA]</scope>
    <source>
        <strain evidence="2 5">A5</strain>
    </source>
</reference>
<dbReference type="EMBL" id="LLXJ01000866">
    <property type="protein sequence ID" value="PKC05554.1"/>
    <property type="molecule type" value="Genomic_DNA"/>
</dbReference>
<reference evidence="2 5" key="1">
    <citation type="submission" date="2016-04" db="EMBL/GenBank/DDBJ databases">
        <title>Genome analyses suggest a sexual origin of heterokaryosis in a supposedly ancient asexual fungus.</title>
        <authorList>
            <person name="Ropars J."/>
            <person name="Sedzielewska K."/>
            <person name="Noel J."/>
            <person name="Charron P."/>
            <person name="Farinelli L."/>
            <person name="Marton T."/>
            <person name="Kruger M."/>
            <person name="Pelin A."/>
            <person name="Brachmann A."/>
            <person name="Corradi N."/>
        </authorList>
    </citation>
    <scope>NUCLEOTIDE SEQUENCE [LARGE SCALE GENOMIC DNA]</scope>
    <source>
        <strain evidence="2 5">A5</strain>
    </source>
</reference>
<evidence type="ECO:0000313" key="5">
    <source>
        <dbReference type="Proteomes" id="UP000232722"/>
    </source>
</evidence>
<reference evidence="3 4" key="3">
    <citation type="submission" date="2017-10" db="EMBL/GenBank/DDBJ databases">
        <title>Extensive intraspecific genome diversity in a model arbuscular mycorrhizal fungus.</title>
        <authorList>
            <person name="Chen E.C.H."/>
            <person name="Morin E."/>
            <person name="Baudet D."/>
            <person name="Noel J."/>
            <person name="Ndikumana S."/>
            <person name="Charron P."/>
            <person name="St-Onge C."/>
            <person name="Giorgi J."/>
            <person name="Grigoriev I.V."/>
            <person name="Roux C."/>
            <person name="Martin F.M."/>
            <person name="Corradi N."/>
        </authorList>
    </citation>
    <scope>NUCLEOTIDE SEQUENCE [LARGE SCALE GENOMIC DNA]</scope>
    <source>
        <strain evidence="3 4">A1</strain>
    </source>
</reference>
<feature type="compositionally biased region" description="Low complexity" evidence="1">
    <location>
        <begin position="37"/>
        <end position="57"/>
    </location>
</feature>
<protein>
    <submittedName>
        <fullName evidence="2">Uncharacterized protein</fullName>
    </submittedName>
</protein>
<sequence length="84" mass="9377">MNSGGTNVNKGNTTAWGNNNDKIKNLGGTNDNRNKIVENNNKNIDINSVNVNRNNSNDNKRKNDNKDVVEGKRVFSYADIAKRQ</sequence>
<feature type="compositionally biased region" description="Polar residues" evidence="1">
    <location>
        <begin position="1"/>
        <end position="20"/>
    </location>
</feature>
<name>A0A2N0PFF1_9GLOM</name>
<reference evidence="3 4" key="4">
    <citation type="submission" date="2017-10" db="EMBL/GenBank/DDBJ databases">
        <title>Genome analyses suggest a sexual origin of heterokaryosis in a supposedly ancient asexual fungus.</title>
        <authorList>
            <person name="Corradi N."/>
            <person name="Sedzielewska K."/>
            <person name="Noel J."/>
            <person name="Charron P."/>
            <person name="Farinelli L."/>
            <person name="Marton T."/>
            <person name="Kruger M."/>
            <person name="Pelin A."/>
            <person name="Brachmann A."/>
            <person name="Corradi N."/>
        </authorList>
    </citation>
    <scope>NUCLEOTIDE SEQUENCE [LARGE SCALE GENOMIC DNA]</scope>
    <source>
        <strain evidence="3 4">A1</strain>
    </source>
</reference>
<dbReference type="EMBL" id="LLXH01000575">
    <property type="protein sequence ID" value="PKC65081.1"/>
    <property type="molecule type" value="Genomic_DNA"/>
</dbReference>
<dbReference type="AlphaFoldDB" id="A0A2N0PFF1"/>
<dbReference type="VEuPathDB" id="FungiDB:RhiirA1_420903"/>
<dbReference type="Proteomes" id="UP000232688">
    <property type="component" value="Unassembled WGS sequence"/>
</dbReference>
<gene>
    <name evidence="3" type="ORF">RhiirA1_420903</name>
    <name evidence="2" type="ORF">RhiirA5_361190</name>
</gene>
<comment type="caution">
    <text evidence="2">The sequence shown here is derived from an EMBL/GenBank/DDBJ whole genome shotgun (WGS) entry which is preliminary data.</text>
</comment>
<organism evidence="2 5">
    <name type="scientific">Rhizophagus irregularis</name>
    <dbReference type="NCBI Taxonomy" id="588596"/>
    <lineage>
        <taxon>Eukaryota</taxon>
        <taxon>Fungi</taxon>
        <taxon>Fungi incertae sedis</taxon>
        <taxon>Mucoromycota</taxon>
        <taxon>Glomeromycotina</taxon>
        <taxon>Glomeromycetes</taxon>
        <taxon>Glomerales</taxon>
        <taxon>Glomeraceae</taxon>
        <taxon>Rhizophagus</taxon>
    </lineage>
</organism>
<evidence type="ECO:0000313" key="4">
    <source>
        <dbReference type="Proteomes" id="UP000232688"/>
    </source>
</evidence>
<proteinExistence type="predicted"/>
<dbReference type="Proteomes" id="UP000232722">
    <property type="component" value="Unassembled WGS sequence"/>
</dbReference>
<evidence type="ECO:0000313" key="2">
    <source>
        <dbReference type="EMBL" id="PKC05554.1"/>
    </source>
</evidence>
<evidence type="ECO:0000256" key="1">
    <source>
        <dbReference type="SAM" id="MobiDB-lite"/>
    </source>
</evidence>
<feature type="region of interest" description="Disordered" evidence="1">
    <location>
        <begin position="1"/>
        <end position="70"/>
    </location>
</feature>
<accession>A0A2N0PFF1</accession>
<evidence type="ECO:0000313" key="3">
    <source>
        <dbReference type="EMBL" id="PKC65081.1"/>
    </source>
</evidence>